<evidence type="ECO:0000313" key="2">
    <source>
        <dbReference type="EMBL" id="EED90702.1"/>
    </source>
</evidence>
<keyword evidence="3" id="KW-1185">Reference proteome</keyword>
<dbReference type="AlphaFoldDB" id="B8C785"/>
<dbReference type="GeneID" id="7449840"/>
<feature type="region of interest" description="Disordered" evidence="1">
    <location>
        <begin position="245"/>
        <end position="316"/>
    </location>
</feature>
<dbReference type="InParanoid" id="B8C785"/>
<accession>B8C785</accession>
<feature type="compositionally biased region" description="Basic and acidic residues" evidence="1">
    <location>
        <begin position="247"/>
        <end position="268"/>
    </location>
</feature>
<dbReference type="InterPro" id="IPR053201">
    <property type="entry name" value="Flavunoidine_N-MTase"/>
</dbReference>
<proteinExistence type="predicted"/>
<organism evidence="2 3">
    <name type="scientific">Thalassiosira pseudonana</name>
    <name type="common">Marine diatom</name>
    <name type="synonym">Cyclotella nana</name>
    <dbReference type="NCBI Taxonomy" id="35128"/>
    <lineage>
        <taxon>Eukaryota</taxon>
        <taxon>Sar</taxon>
        <taxon>Stramenopiles</taxon>
        <taxon>Ochrophyta</taxon>
        <taxon>Bacillariophyta</taxon>
        <taxon>Coscinodiscophyceae</taxon>
        <taxon>Thalassiosirophycidae</taxon>
        <taxon>Thalassiosirales</taxon>
        <taxon>Thalassiosiraceae</taxon>
        <taxon>Thalassiosira</taxon>
    </lineage>
</organism>
<feature type="compositionally biased region" description="Low complexity" evidence="1">
    <location>
        <begin position="304"/>
        <end position="314"/>
    </location>
</feature>
<feature type="compositionally biased region" description="Polar residues" evidence="1">
    <location>
        <begin position="286"/>
        <end position="303"/>
    </location>
</feature>
<sequence length="488" mass="52380">MEEEGIEISIVASPDDADVVIGGDGLSKPSGRSVSVKNSTSASAGAAGVANAEPRDGDVNAGDAATEGGLDKPEGRQPDVAVEANDDDASSVYTVIARHFSNKRLLVATTLLVVGAVALSVGLVAKQRNDDQTSMMSSAAGAIDQSSVTAYDNLQYCFELEGYEEIHPLFSGVSNREFDNTSTGVYEDVEDLNLVDDDDVHFIIIRDDDEMDSNFNPKDRYTNYDDDEAMRRELRGNADVNSHKWRIKDAVPSKEKSNTERRLVDCKSGKGSSSKAGKGAKAGTMGPTTRATSETAPLTNRNCSPSSQASSDDSTAGNTISYDNTAGNVFSYSKAGNVFSDSKAGNVFSDSKAGNVFSDSKAGNVFSYSKAGNVFSYSKAGNVFSYSKAGNVFSFSKAGNVFSDSKAGNVFSYSKAGNVFSDSKAGNAFSYSKAGNAFANCQTNSWWLLFNRQRIRLYFWWYSTLLHGGRSIIGMHKSKQEILFYWPC</sequence>
<feature type="compositionally biased region" description="Low complexity" evidence="1">
    <location>
        <begin position="38"/>
        <end position="52"/>
    </location>
</feature>
<reference evidence="2 3" key="2">
    <citation type="journal article" date="2008" name="Nature">
        <title>The Phaeodactylum genome reveals the evolutionary history of diatom genomes.</title>
        <authorList>
            <person name="Bowler C."/>
            <person name="Allen A.E."/>
            <person name="Badger J.H."/>
            <person name="Grimwood J."/>
            <person name="Jabbari K."/>
            <person name="Kuo A."/>
            <person name="Maheswari U."/>
            <person name="Martens C."/>
            <person name="Maumus F."/>
            <person name="Otillar R.P."/>
            <person name="Rayko E."/>
            <person name="Salamov A."/>
            <person name="Vandepoele K."/>
            <person name="Beszteri B."/>
            <person name="Gruber A."/>
            <person name="Heijde M."/>
            <person name="Katinka M."/>
            <person name="Mock T."/>
            <person name="Valentin K."/>
            <person name="Verret F."/>
            <person name="Berges J.A."/>
            <person name="Brownlee C."/>
            <person name="Cadoret J.P."/>
            <person name="Chiovitti A."/>
            <person name="Choi C.J."/>
            <person name="Coesel S."/>
            <person name="De Martino A."/>
            <person name="Detter J.C."/>
            <person name="Durkin C."/>
            <person name="Falciatore A."/>
            <person name="Fournet J."/>
            <person name="Haruta M."/>
            <person name="Huysman M.J."/>
            <person name="Jenkins B.D."/>
            <person name="Jiroutova K."/>
            <person name="Jorgensen R.E."/>
            <person name="Joubert Y."/>
            <person name="Kaplan A."/>
            <person name="Kroger N."/>
            <person name="Kroth P.G."/>
            <person name="La Roche J."/>
            <person name="Lindquist E."/>
            <person name="Lommer M."/>
            <person name="Martin-Jezequel V."/>
            <person name="Lopez P.J."/>
            <person name="Lucas S."/>
            <person name="Mangogna M."/>
            <person name="McGinnis K."/>
            <person name="Medlin L.K."/>
            <person name="Montsant A."/>
            <person name="Oudot-Le Secq M.P."/>
            <person name="Napoli C."/>
            <person name="Obornik M."/>
            <person name="Parker M.S."/>
            <person name="Petit J.L."/>
            <person name="Porcel B.M."/>
            <person name="Poulsen N."/>
            <person name="Robison M."/>
            <person name="Rychlewski L."/>
            <person name="Rynearson T.A."/>
            <person name="Schmutz J."/>
            <person name="Shapiro H."/>
            <person name="Siaut M."/>
            <person name="Stanley M."/>
            <person name="Sussman M.R."/>
            <person name="Taylor A.R."/>
            <person name="Vardi A."/>
            <person name="von Dassow P."/>
            <person name="Vyverman W."/>
            <person name="Willis A."/>
            <person name="Wyrwicz L.S."/>
            <person name="Rokhsar D.S."/>
            <person name="Weissenbach J."/>
            <person name="Armbrust E.V."/>
            <person name="Green B.R."/>
            <person name="Van de Peer Y."/>
            <person name="Grigoriev I.V."/>
        </authorList>
    </citation>
    <scope>NUCLEOTIDE SEQUENCE [LARGE SCALE GENOMIC DNA]</scope>
    <source>
        <strain evidence="2 3">CCMP1335</strain>
    </source>
</reference>
<dbReference type="PANTHER" id="PTHR12350">
    <property type="entry name" value="HISTONE-LYSINE N-METHYLTRANSFERASE-RELATED"/>
    <property type="match status" value="1"/>
</dbReference>
<dbReference type="EMBL" id="CM000644">
    <property type="protein sequence ID" value="EED90702.1"/>
    <property type="molecule type" value="Genomic_DNA"/>
</dbReference>
<feature type="compositionally biased region" description="Low complexity" evidence="1">
    <location>
        <begin position="269"/>
        <end position="283"/>
    </location>
</feature>
<evidence type="ECO:0000313" key="3">
    <source>
        <dbReference type="Proteomes" id="UP000001449"/>
    </source>
</evidence>
<dbReference type="PANTHER" id="PTHR12350:SF18">
    <property type="entry name" value="SET DOMAIN-CONTAINING PROTEIN"/>
    <property type="match status" value="1"/>
</dbReference>
<feature type="region of interest" description="Disordered" evidence="1">
    <location>
        <begin position="19"/>
        <end position="78"/>
    </location>
</feature>
<protein>
    <submittedName>
        <fullName evidence="2">Uncharacterized protein</fullName>
    </submittedName>
</protein>
<name>B8C785_THAPS</name>
<dbReference type="PaxDb" id="35128-Thaps7687"/>
<evidence type="ECO:0000256" key="1">
    <source>
        <dbReference type="SAM" id="MobiDB-lite"/>
    </source>
</evidence>
<reference evidence="2 3" key="1">
    <citation type="journal article" date="2004" name="Science">
        <title>The genome of the diatom Thalassiosira pseudonana: ecology, evolution, and metabolism.</title>
        <authorList>
            <person name="Armbrust E.V."/>
            <person name="Berges J.A."/>
            <person name="Bowler C."/>
            <person name="Green B.R."/>
            <person name="Martinez D."/>
            <person name="Putnam N.H."/>
            <person name="Zhou S."/>
            <person name="Allen A.E."/>
            <person name="Apt K.E."/>
            <person name="Bechner M."/>
            <person name="Brzezinski M.A."/>
            <person name="Chaal B.K."/>
            <person name="Chiovitti A."/>
            <person name="Davis A.K."/>
            <person name="Demarest M.S."/>
            <person name="Detter J.C."/>
            <person name="Glavina T."/>
            <person name="Goodstein D."/>
            <person name="Hadi M.Z."/>
            <person name="Hellsten U."/>
            <person name="Hildebrand M."/>
            <person name="Jenkins B.D."/>
            <person name="Jurka J."/>
            <person name="Kapitonov V.V."/>
            <person name="Kroger N."/>
            <person name="Lau W.W."/>
            <person name="Lane T.W."/>
            <person name="Larimer F.W."/>
            <person name="Lippmeier J.C."/>
            <person name="Lucas S."/>
            <person name="Medina M."/>
            <person name="Montsant A."/>
            <person name="Obornik M."/>
            <person name="Parker M.S."/>
            <person name="Palenik B."/>
            <person name="Pazour G.J."/>
            <person name="Richardson P.M."/>
            <person name="Rynearson T.A."/>
            <person name="Saito M.A."/>
            <person name="Schwartz D.C."/>
            <person name="Thamatrakoln K."/>
            <person name="Valentin K."/>
            <person name="Vardi A."/>
            <person name="Wilkerson F.P."/>
            <person name="Rokhsar D.S."/>
        </authorList>
    </citation>
    <scope>NUCLEOTIDE SEQUENCE [LARGE SCALE GENOMIC DNA]</scope>
    <source>
        <strain evidence="2 3">CCMP1335</strain>
    </source>
</reference>
<dbReference type="Proteomes" id="UP000001449">
    <property type="component" value="Chromosome 8"/>
</dbReference>
<dbReference type="KEGG" id="tps:THAPSDRAFT_7687"/>
<gene>
    <name evidence="2" type="ORF">THAPSDRAFT_7687</name>
</gene>
<dbReference type="HOGENOM" id="CLU_559625_0_0_1"/>
<dbReference type="RefSeq" id="XP_002291851.1">
    <property type="nucleotide sequence ID" value="XM_002291815.1"/>
</dbReference>